<dbReference type="OrthoDB" id="3027018at2759"/>
<dbReference type="Gene3D" id="3.80.10.10">
    <property type="entry name" value="Ribonuclease Inhibitor"/>
    <property type="match status" value="1"/>
</dbReference>
<name>A0A9P8AUZ6_9AGAR</name>
<sequence>MSRPEAVTLSTELAVVTAQLELLRTQEAELQQHIDGLQAYKEIISARRRALEVKEFELEASRHPVNWLPVELLVDVFLFFVEDDNSAFVLTHVCQKWREVALTTSCLWTCISTRSTRWNSNLVALALERSRDCLLDVVLDEHDTDPSAIPLHLETCDDHHKRIRSCTMHAPEFRSVQKLAAIINQLPCIHLRSLSLSVMTKNSVPLGLITEPSSDTTHSIPLAHLNLTKVPLHFLSQHLLTNVVTLTICYPPTARLTLADFTSFLSFMPRLEELVLLNTSFVPPSSVIQAIKLPSLRCIEWSYPRDVLILQLFTAIEVTAVQRLDLWIDSPNPRYHISQPSTNVCILPFLEELLVQCTDEDAMGSVLRKFALPVLRKLELTNADERLRLEGIRSDSLPLLPRMESLFRDPRQPQLTHLTLSHYMLTPNAEAMLGYVPALVSLSLDACTGVKGVLESLMREAVGTEGVKYCSKLERLSFWSCQDLEKGLLERLVRLRNLVGRGTWGGERKIRPLPEGRKIRPLPSSRVGGVAHMKPVPITYLRVEGCPNVTAEEMGALSRELGVIDIAFQ</sequence>
<dbReference type="RefSeq" id="XP_043042081.1">
    <property type="nucleotide sequence ID" value="XM_043190350.1"/>
</dbReference>
<comment type="caution">
    <text evidence="1">The sequence shown here is derived from an EMBL/GenBank/DDBJ whole genome shotgun (WGS) entry which is preliminary data.</text>
</comment>
<dbReference type="SUPFAM" id="SSF52047">
    <property type="entry name" value="RNI-like"/>
    <property type="match status" value="1"/>
</dbReference>
<dbReference type="InterPro" id="IPR036047">
    <property type="entry name" value="F-box-like_dom_sf"/>
</dbReference>
<accession>A0A9P8AUZ6</accession>
<dbReference type="AlphaFoldDB" id="A0A9P8AUZ6"/>
<evidence type="ECO:0000313" key="1">
    <source>
        <dbReference type="EMBL" id="KAG7448581.1"/>
    </source>
</evidence>
<dbReference type="Proteomes" id="UP000812287">
    <property type="component" value="Unassembled WGS sequence"/>
</dbReference>
<protein>
    <recommendedName>
        <fullName evidence="3">F-box domain-containing protein</fullName>
    </recommendedName>
</protein>
<evidence type="ECO:0008006" key="3">
    <source>
        <dbReference type="Google" id="ProtNLM"/>
    </source>
</evidence>
<gene>
    <name evidence="1" type="ORF">BT62DRAFT_992612</name>
</gene>
<reference evidence="1" key="1">
    <citation type="submission" date="2020-11" db="EMBL/GenBank/DDBJ databases">
        <title>Adaptations for nitrogen fixation in a non-lichenized fungal sporocarp promotes dispersal by wood-feeding termites.</title>
        <authorList>
            <consortium name="DOE Joint Genome Institute"/>
            <person name="Koch R.A."/>
            <person name="Yoon G."/>
            <person name="Arayal U."/>
            <person name="Lail K."/>
            <person name="Amirebrahimi M."/>
            <person name="Labutti K."/>
            <person name="Lipzen A."/>
            <person name="Riley R."/>
            <person name="Barry K."/>
            <person name="Henrissat B."/>
            <person name="Grigoriev I.V."/>
            <person name="Herr J.R."/>
            <person name="Aime M.C."/>
        </authorList>
    </citation>
    <scope>NUCLEOTIDE SEQUENCE</scope>
    <source>
        <strain evidence="1">MCA 3950</strain>
    </source>
</reference>
<dbReference type="GeneID" id="66112647"/>
<dbReference type="InterPro" id="IPR032675">
    <property type="entry name" value="LRR_dom_sf"/>
</dbReference>
<dbReference type="GO" id="GO:0019005">
    <property type="term" value="C:SCF ubiquitin ligase complex"/>
    <property type="evidence" value="ECO:0007669"/>
    <property type="project" value="TreeGrafter"/>
</dbReference>
<dbReference type="EMBL" id="MU250529">
    <property type="protein sequence ID" value="KAG7448581.1"/>
    <property type="molecule type" value="Genomic_DNA"/>
</dbReference>
<dbReference type="SUPFAM" id="SSF81383">
    <property type="entry name" value="F-box domain"/>
    <property type="match status" value="1"/>
</dbReference>
<dbReference type="GO" id="GO:0031146">
    <property type="term" value="P:SCF-dependent proteasomal ubiquitin-dependent protein catabolic process"/>
    <property type="evidence" value="ECO:0007669"/>
    <property type="project" value="TreeGrafter"/>
</dbReference>
<organism evidence="1 2">
    <name type="scientific">Guyanagaster necrorhizus</name>
    <dbReference type="NCBI Taxonomy" id="856835"/>
    <lineage>
        <taxon>Eukaryota</taxon>
        <taxon>Fungi</taxon>
        <taxon>Dikarya</taxon>
        <taxon>Basidiomycota</taxon>
        <taxon>Agaricomycotina</taxon>
        <taxon>Agaricomycetes</taxon>
        <taxon>Agaricomycetidae</taxon>
        <taxon>Agaricales</taxon>
        <taxon>Marasmiineae</taxon>
        <taxon>Physalacriaceae</taxon>
        <taxon>Guyanagaster</taxon>
    </lineage>
</organism>
<proteinExistence type="predicted"/>
<dbReference type="PANTHER" id="PTHR13318">
    <property type="entry name" value="PARTNER OF PAIRED, ISOFORM B-RELATED"/>
    <property type="match status" value="1"/>
</dbReference>
<evidence type="ECO:0000313" key="2">
    <source>
        <dbReference type="Proteomes" id="UP000812287"/>
    </source>
</evidence>
<keyword evidence="2" id="KW-1185">Reference proteome</keyword>